<dbReference type="Proteomes" id="UP000774617">
    <property type="component" value="Unassembled WGS sequence"/>
</dbReference>
<proteinExistence type="predicted"/>
<dbReference type="InterPro" id="IPR036397">
    <property type="entry name" value="RNaseH_sf"/>
</dbReference>
<protein>
    <recommendedName>
        <fullName evidence="4">Tc1-like transposase DDE domain-containing protein</fullName>
    </recommendedName>
</protein>
<evidence type="ECO:0000256" key="1">
    <source>
        <dbReference type="SAM" id="MobiDB-lite"/>
    </source>
</evidence>
<evidence type="ECO:0000313" key="2">
    <source>
        <dbReference type="EMBL" id="KAH7042265.1"/>
    </source>
</evidence>
<organism evidence="2 3">
    <name type="scientific">Macrophomina phaseolina</name>
    <dbReference type="NCBI Taxonomy" id="35725"/>
    <lineage>
        <taxon>Eukaryota</taxon>
        <taxon>Fungi</taxon>
        <taxon>Dikarya</taxon>
        <taxon>Ascomycota</taxon>
        <taxon>Pezizomycotina</taxon>
        <taxon>Dothideomycetes</taxon>
        <taxon>Dothideomycetes incertae sedis</taxon>
        <taxon>Botryosphaeriales</taxon>
        <taxon>Botryosphaeriaceae</taxon>
        <taxon>Macrophomina</taxon>
    </lineage>
</organism>
<accession>A0ABQ8G4J6</accession>
<comment type="caution">
    <text evidence="2">The sequence shown here is derived from an EMBL/GenBank/DDBJ whole genome shotgun (WGS) entry which is preliminary data.</text>
</comment>
<feature type="region of interest" description="Disordered" evidence="1">
    <location>
        <begin position="236"/>
        <end position="262"/>
    </location>
</feature>
<gene>
    <name evidence="2" type="ORF">B0J12DRAFT_730879</name>
</gene>
<keyword evidence="3" id="KW-1185">Reference proteome</keyword>
<dbReference type="Gene3D" id="3.30.420.10">
    <property type="entry name" value="Ribonuclease H-like superfamily/Ribonuclease H"/>
    <property type="match status" value="1"/>
</dbReference>
<evidence type="ECO:0000313" key="3">
    <source>
        <dbReference type="Proteomes" id="UP000774617"/>
    </source>
</evidence>
<evidence type="ECO:0008006" key="4">
    <source>
        <dbReference type="Google" id="ProtNLM"/>
    </source>
</evidence>
<feature type="region of interest" description="Disordered" evidence="1">
    <location>
        <begin position="1"/>
        <end position="33"/>
    </location>
</feature>
<name>A0ABQ8G4J6_9PEZI</name>
<reference evidence="2 3" key="1">
    <citation type="journal article" date="2021" name="Nat. Commun.">
        <title>Genetic determinants of endophytism in the Arabidopsis root mycobiome.</title>
        <authorList>
            <person name="Mesny F."/>
            <person name="Miyauchi S."/>
            <person name="Thiergart T."/>
            <person name="Pickel B."/>
            <person name="Atanasova L."/>
            <person name="Karlsson M."/>
            <person name="Huettel B."/>
            <person name="Barry K.W."/>
            <person name="Haridas S."/>
            <person name="Chen C."/>
            <person name="Bauer D."/>
            <person name="Andreopoulos W."/>
            <person name="Pangilinan J."/>
            <person name="LaButti K."/>
            <person name="Riley R."/>
            <person name="Lipzen A."/>
            <person name="Clum A."/>
            <person name="Drula E."/>
            <person name="Henrissat B."/>
            <person name="Kohler A."/>
            <person name="Grigoriev I.V."/>
            <person name="Martin F.M."/>
            <person name="Hacquard S."/>
        </authorList>
    </citation>
    <scope>NUCLEOTIDE SEQUENCE [LARGE SCALE GENOMIC DNA]</scope>
    <source>
        <strain evidence="2 3">MPI-SDFR-AT-0080</strain>
    </source>
</reference>
<dbReference type="EMBL" id="JAGTJR010000026">
    <property type="protein sequence ID" value="KAH7042265.1"/>
    <property type="molecule type" value="Genomic_DNA"/>
</dbReference>
<sequence length="436" mass="50366">MSSLNVATPHKKPRKDKQRQPPPRKTDRRQIPTETRAFLVGALFASAGGGVTKHSLATTTKIRKGTIQRIEARAQQRAQEADLPLWDPYNLQDELRGKEQLLDAEDKRKIATAVTSGRAGYARRKGGWKFLCTWENQQARYDWALHHNPDPNPELPHIPPFDWHTVVFTDETPGKVGIVRGFFRCWANIEEAYHPDVVRTRHTKYSEIQFWACFAYNNKGPCHVYFPESSDAKEAAQTDLASRNAARQQRYHQRRQAASTARQALAELGEPVLNRAGHQRPFDQLAKRPNEKPLVRGDRQRGGIDGYRHEQEVLIPKLLPFLEALKQQGRVVYLLEDGAPAHTSRFDTEFMEKAEVNKMIWPGNSPDVNAEEHAWPWMRAQLGKHWPKSKTREECAEQWRQQWSELDLNTMNSWIDRIPHKIRKIIAQRGRNNFHG</sequence>